<dbReference type="PANTHER" id="PTHR10622:SF10">
    <property type="entry name" value="HET DOMAIN-CONTAINING PROTEIN"/>
    <property type="match status" value="1"/>
</dbReference>
<dbReference type="InterPro" id="IPR010730">
    <property type="entry name" value="HET"/>
</dbReference>
<keyword evidence="3" id="KW-1185">Reference proteome</keyword>
<evidence type="ECO:0000313" key="2">
    <source>
        <dbReference type="EMBL" id="KAF2400700.1"/>
    </source>
</evidence>
<feature type="domain" description="Heterokaryon incompatibility" evidence="1">
    <location>
        <begin position="31"/>
        <end position="85"/>
    </location>
</feature>
<gene>
    <name evidence="2" type="ORF">EJ06DRAFT_537614</name>
</gene>
<evidence type="ECO:0000259" key="1">
    <source>
        <dbReference type="Pfam" id="PF06985"/>
    </source>
</evidence>
<proteinExistence type="predicted"/>
<sequence>MPFFHTWLPNWELTLQDLEAGRGLHLPGYEKIRQTCAQATLDGLAYVWIDTCCIDKSSSAELSEAINSMFRWYAMASICYAFLEDDVPPFRQRFLRSRYFTRGWTLQELLAPKDVIFYDRTWNRLGSKHELGELVSDVTGIDQRFLQHRAPLQAASVAARMSWASKRQTTRVEDTAYCLIGIFDVYMPLIYGEGQDAFIRLQEAILDSHHDTSLLAWVHTEVRSASGLDKTPVC</sequence>
<protein>
    <submittedName>
        <fullName evidence="2">HET-domain-containing protein</fullName>
    </submittedName>
</protein>
<dbReference type="AlphaFoldDB" id="A0A6G1HXE8"/>
<dbReference type="EMBL" id="ML996694">
    <property type="protein sequence ID" value="KAF2400700.1"/>
    <property type="molecule type" value="Genomic_DNA"/>
</dbReference>
<dbReference type="Pfam" id="PF06985">
    <property type="entry name" value="HET"/>
    <property type="match status" value="1"/>
</dbReference>
<evidence type="ECO:0000313" key="3">
    <source>
        <dbReference type="Proteomes" id="UP000799640"/>
    </source>
</evidence>
<dbReference type="PANTHER" id="PTHR10622">
    <property type="entry name" value="HET DOMAIN-CONTAINING PROTEIN"/>
    <property type="match status" value="1"/>
</dbReference>
<organism evidence="2 3">
    <name type="scientific">Trichodelitschia bisporula</name>
    <dbReference type="NCBI Taxonomy" id="703511"/>
    <lineage>
        <taxon>Eukaryota</taxon>
        <taxon>Fungi</taxon>
        <taxon>Dikarya</taxon>
        <taxon>Ascomycota</taxon>
        <taxon>Pezizomycotina</taxon>
        <taxon>Dothideomycetes</taxon>
        <taxon>Dothideomycetes incertae sedis</taxon>
        <taxon>Phaeotrichales</taxon>
        <taxon>Phaeotrichaceae</taxon>
        <taxon>Trichodelitschia</taxon>
    </lineage>
</organism>
<accession>A0A6G1HXE8</accession>
<dbReference type="Proteomes" id="UP000799640">
    <property type="component" value="Unassembled WGS sequence"/>
</dbReference>
<dbReference type="OrthoDB" id="20872at2759"/>
<name>A0A6G1HXE8_9PEZI</name>
<reference evidence="2" key="1">
    <citation type="journal article" date="2020" name="Stud. Mycol.">
        <title>101 Dothideomycetes genomes: a test case for predicting lifestyles and emergence of pathogens.</title>
        <authorList>
            <person name="Haridas S."/>
            <person name="Albert R."/>
            <person name="Binder M."/>
            <person name="Bloem J."/>
            <person name="Labutti K."/>
            <person name="Salamov A."/>
            <person name="Andreopoulos B."/>
            <person name="Baker S."/>
            <person name="Barry K."/>
            <person name="Bills G."/>
            <person name="Bluhm B."/>
            <person name="Cannon C."/>
            <person name="Castanera R."/>
            <person name="Culley D."/>
            <person name="Daum C."/>
            <person name="Ezra D."/>
            <person name="Gonzalez J."/>
            <person name="Henrissat B."/>
            <person name="Kuo A."/>
            <person name="Liang C."/>
            <person name="Lipzen A."/>
            <person name="Lutzoni F."/>
            <person name="Magnuson J."/>
            <person name="Mondo S."/>
            <person name="Nolan M."/>
            <person name="Ohm R."/>
            <person name="Pangilinan J."/>
            <person name="Park H.-J."/>
            <person name="Ramirez L."/>
            <person name="Alfaro M."/>
            <person name="Sun H."/>
            <person name="Tritt A."/>
            <person name="Yoshinaga Y."/>
            <person name="Zwiers L.-H."/>
            <person name="Turgeon B."/>
            <person name="Goodwin S."/>
            <person name="Spatafora J."/>
            <person name="Crous P."/>
            <person name="Grigoriev I."/>
        </authorList>
    </citation>
    <scope>NUCLEOTIDE SEQUENCE</scope>
    <source>
        <strain evidence="2">CBS 262.69</strain>
    </source>
</reference>